<dbReference type="SUPFAM" id="SSF51338">
    <property type="entry name" value="Composite domain of metallo-dependent hydrolases"/>
    <property type="match status" value="1"/>
</dbReference>
<sequence>MTDSTYDQLDSGIKLITTNSANLVILPADSGFDALRRQVTVRYSIRYGKIIAETVPAASTIRLAESEKVDFRR</sequence>
<reference evidence="2 4" key="2">
    <citation type="submission" date="2018-04" db="EMBL/GenBank/DDBJ databases">
        <title>Genomes of the Obligate Erwinia dacicola and Facultative Enterobacter sp. OLF Endosymbionts of the Olive Fruit fly, Bactrocera oleae.</title>
        <authorList>
            <person name="Estes A.M."/>
            <person name="Hearn D.J."/>
            <person name="Agarwal S."/>
            <person name="Pierson E.A."/>
            <person name="Dunning-Hotopp J.C."/>
        </authorList>
    </citation>
    <scope>NUCLEOTIDE SEQUENCE [LARGE SCALE GENOMIC DNA]</scope>
    <source>
        <strain evidence="2 4">Oroville</strain>
    </source>
</reference>
<dbReference type="AlphaFoldDB" id="A0A1E7Z149"/>
<dbReference type="Proteomes" id="UP000243534">
    <property type="component" value="Unassembled WGS sequence"/>
</dbReference>
<gene>
    <name evidence="2" type="primary">codA</name>
    <name evidence="2" type="ORF">ACZ87_02114</name>
    <name evidence="1" type="ORF">BBW68_09735</name>
</gene>
<protein>
    <submittedName>
        <fullName evidence="2">Cytosine deaminase domain protein</fullName>
        <ecNumber evidence="2">3.5.4.1</ecNumber>
    </submittedName>
</protein>
<dbReference type="EMBL" id="MAYS01000244">
    <property type="protein sequence ID" value="OFC62463.1"/>
    <property type="molecule type" value="Genomic_DNA"/>
</dbReference>
<accession>A0A1E7Z149</accession>
<evidence type="ECO:0000313" key="3">
    <source>
        <dbReference type="Proteomes" id="UP000243534"/>
    </source>
</evidence>
<comment type="caution">
    <text evidence="1">The sequence shown here is derived from an EMBL/GenBank/DDBJ whole genome shotgun (WGS) entry which is preliminary data.</text>
</comment>
<organism evidence="1 3">
    <name type="scientific">Candidatus Erwinia dacicola</name>
    <dbReference type="NCBI Taxonomy" id="252393"/>
    <lineage>
        <taxon>Bacteria</taxon>
        <taxon>Pseudomonadati</taxon>
        <taxon>Pseudomonadota</taxon>
        <taxon>Gammaproteobacteria</taxon>
        <taxon>Enterobacterales</taxon>
        <taxon>Erwiniaceae</taxon>
        <taxon>Erwinia</taxon>
    </lineage>
</organism>
<evidence type="ECO:0000313" key="1">
    <source>
        <dbReference type="EMBL" id="OFC62463.1"/>
    </source>
</evidence>
<dbReference type="GO" id="GO:0004131">
    <property type="term" value="F:cytosine deaminase activity"/>
    <property type="evidence" value="ECO:0007669"/>
    <property type="project" value="UniProtKB-EC"/>
</dbReference>
<keyword evidence="2" id="KW-0378">Hydrolase</keyword>
<keyword evidence="4" id="KW-1185">Reference proteome</keyword>
<name>A0A1E7Z149_9GAMM</name>
<dbReference type="EC" id="3.5.4.1" evidence="2"/>
<reference evidence="1 3" key="1">
    <citation type="submission" date="2016-07" db="EMBL/GenBank/DDBJ databases">
        <authorList>
            <person name="Yuval B."/>
        </authorList>
    </citation>
    <scope>NUCLEOTIDE SEQUENCE [LARGE SCALE GENOMIC DNA]</scope>
    <source>
        <strain evidence="1 3">IL</strain>
    </source>
</reference>
<evidence type="ECO:0000313" key="2">
    <source>
        <dbReference type="EMBL" id="RAP71070.1"/>
    </source>
</evidence>
<proteinExistence type="predicted"/>
<dbReference type="InterPro" id="IPR011059">
    <property type="entry name" value="Metal-dep_hydrolase_composite"/>
</dbReference>
<evidence type="ECO:0000313" key="4">
    <source>
        <dbReference type="Proteomes" id="UP000244334"/>
    </source>
</evidence>
<dbReference type="Proteomes" id="UP000244334">
    <property type="component" value="Unassembled WGS sequence"/>
</dbReference>
<dbReference type="Gene3D" id="2.30.40.10">
    <property type="entry name" value="Urease, subunit C, domain 1"/>
    <property type="match status" value="1"/>
</dbReference>
<dbReference type="EMBL" id="LJAM02000206">
    <property type="protein sequence ID" value="RAP71070.1"/>
    <property type="molecule type" value="Genomic_DNA"/>
</dbReference>